<sequence length="65" mass="6781">MWRRQAQVRVYGTSSAPVQAKASAPAFGPPRPAVLPPGCDQSLRRPSDGHNGIPAASRKSGSQGL</sequence>
<dbReference type="Proteomes" id="UP000656881">
    <property type="component" value="Unassembled WGS sequence"/>
</dbReference>
<evidence type="ECO:0000313" key="3">
    <source>
        <dbReference type="Proteomes" id="UP000656881"/>
    </source>
</evidence>
<dbReference type="EMBL" id="BMNG01000004">
    <property type="protein sequence ID" value="GGO42079.1"/>
    <property type="molecule type" value="Genomic_DNA"/>
</dbReference>
<reference evidence="3" key="1">
    <citation type="journal article" date="2019" name="Int. J. Syst. Evol. Microbiol.">
        <title>The Global Catalogue of Microorganisms (GCM) 10K type strain sequencing project: providing services to taxonomists for standard genome sequencing and annotation.</title>
        <authorList>
            <consortium name="The Broad Institute Genomics Platform"/>
            <consortium name="The Broad Institute Genome Sequencing Center for Infectious Disease"/>
            <person name="Wu L."/>
            <person name="Ma J."/>
        </authorList>
    </citation>
    <scope>NUCLEOTIDE SEQUENCE [LARGE SCALE GENOMIC DNA]</scope>
    <source>
        <strain evidence="3">CGMCC 4.7349</strain>
    </source>
</reference>
<proteinExistence type="predicted"/>
<feature type="region of interest" description="Disordered" evidence="1">
    <location>
        <begin position="1"/>
        <end position="65"/>
    </location>
</feature>
<evidence type="ECO:0000256" key="1">
    <source>
        <dbReference type="SAM" id="MobiDB-lite"/>
    </source>
</evidence>
<gene>
    <name evidence="2" type="ORF">GCM10012286_22790</name>
</gene>
<evidence type="ECO:0000313" key="2">
    <source>
        <dbReference type="EMBL" id="GGO42079.1"/>
    </source>
</evidence>
<name>A0ABQ2LQJ3_9ACTN</name>
<keyword evidence="3" id="KW-1185">Reference proteome</keyword>
<organism evidence="2 3">
    <name type="scientific">Streptomyces lasiicapitis</name>
    <dbReference type="NCBI Taxonomy" id="1923961"/>
    <lineage>
        <taxon>Bacteria</taxon>
        <taxon>Bacillati</taxon>
        <taxon>Actinomycetota</taxon>
        <taxon>Actinomycetes</taxon>
        <taxon>Kitasatosporales</taxon>
        <taxon>Streptomycetaceae</taxon>
        <taxon>Streptomyces</taxon>
    </lineage>
</organism>
<protein>
    <submittedName>
        <fullName evidence="2">Uncharacterized protein</fullName>
    </submittedName>
</protein>
<accession>A0ABQ2LQJ3</accession>
<comment type="caution">
    <text evidence="2">The sequence shown here is derived from an EMBL/GenBank/DDBJ whole genome shotgun (WGS) entry which is preliminary data.</text>
</comment>